<keyword evidence="2" id="KW-0479">Metal-binding</keyword>
<keyword evidence="5" id="KW-0804">Transcription</keyword>
<dbReference type="InterPro" id="IPR036864">
    <property type="entry name" value="Zn2-C6_fun-type_DNA-bd_sf"/>
</dbReference>
<evidence type="ECO:0000313" key="8">
    <source>
        <dbReference type="EMBL" id="KAA8642965.1"/>
    </source>
</evidence>
<dbReference type="InterPro" id="IPR001138">
    <property type="entry name" value="Zn2Cys6_DnaBD"/>
</dbReference>
<sequence>MNSPGDNYAIHKVSVKRARQACGPCRRKKARCPGEKPTCSLCQRLGQRCTYGSTVSTGRTGDESREVWSLPPFVDVTAQRFQRLEKRLDRMTRLLQESLPRANATGGNPVRSGCEGLPPDFVKSQVDLYLTFFHDQPYCVFSRDWLQSRADSLPPEIAFPLVALTSRLSLGASEDFGSHVPPPNPASQAWEILSNLHRDGKVGLSFLQGTCLMAQLDFADGRAHRAYASCALGLRTLQSAGLNKDLYTESLERNEAEERRRITWAFFMLDRTYNASRNYSLCLADKHFTLPFPCPNPDDSPPGSSPDRLEKPGEKANGSILACLLRLYSLWGKATEYVFEPVEKDTLPLWQAGSAFAVLESEWLQFETHFPDAHRYLNVEAQLHSRSESESRAYLSSWLCVQFLFHSIQCLMHHPFNIMNKLRQVSGNLSSTFLQKSFETSLLHSRWIARLIKEMCQTDTRPYDPFLAYLAAIAATIQLEHTVSNNPHVARLVSKEFQILVDFMTKVSAHWENIRVLVDRVRELAARRRNYGSLYYNQDGYSGALPSMPTPANIPKMSAEDEALMWDILDISSSVSPATMTQLGELIPRQMGAGGSHSPEPSLALVSQGRDQNGDARGVLLPDLSAAEMPLLDTEDVVVEWPFPSRSGSDGFGDAIPDIPGWMMLDEMAEHL</sequence>
<dbReference type="PROSITE" id="PS00463">
    <property type="entry name" value="ZN2_CY6_FUNGAL_1"/>
    <property type="match status" value="1"/>
</dbReference>
<dbReference type="VEuPathDB" id="FungiDB:EYZ11_007255"/>
<keyword evidence="3" id="KW-0805">Transcription regulation</keyword>
<dbReference type="GO" id="GO:0000981">
    <property type="term" value="F:DNA-binding transcription factor activity, RNA polymerase II-specific"/>
    <property type="evidence" value="ECO:0007669"/>
    <property type="project" value="InterPro"/>
</dbReference>
<dbReference type="CDD" id="cd00067">
    <property type="entry name" value="GAL4"/>
    <property type="match status" value="1"/>
</dbReference>
<accession>A0A5M9M7F3</accession>
<evidence type="ECO:0000313" key="9">
    <source>
        <dbReference type="Proteomes" id="UP000324241"/>
    </source>
</evidence>
<evidence type="ECO:0000259" key="7">
    <source>
        <dbReference type="PROSITE" id="PS50048"/>
    </source>
</evidence>
<dbReference type="PANTHER" id="PTHR47338">
    <property type="entry name" value="ZN(II)2CYS6 TRANSCRIPTION FACTOR (EUROFUNG)-RELATED"/>
    <property type="match status" value="1"/>
</dbReference>
<dbReference type="SMART" id="SM00906">
    <property type="entry name" value="Fungal_trans"/>
    <property type="match status" value="1"/>
</dbReference>
<evidence type="ECO:0000256" key="3">
    <source>
        <dbReference type="ARBA" id="ARBA00023015"/>
    </source>
</evidence>
<dbReference type="CDD" id="cd12148">
    <property type="entry name" value="fungal_TF_MHR"/>
    <property type="match status" value="1"/>
</dbReference>
<dbReference type="InterPro" id="IPR050815">
    <property type="entry name" value="TF_fung"/>
</dbReference>
<feature type="domain" description="Zn(2)-C6 fungal-type" evidence="7">
    <location>
        <begin position="21"/>
        <end position="51"/>
    </location>
</feature>
<dbReference type="Pfam" id="PF04082">
    <property type="entry name" value="Fungal_trans"/>
    <property type="match status" value="1"/>
</dbReference>
<evidence type="ECO:0000256" key="4">
    <source>
        <dbReference type="ARBA" id="ARBA00023125"/>
    </source>
</evidence>
<keyword evidence="6" id="KW-0539">Nucleus</keyword>
<dbReference type="PROSITE" id="PS50048">
    <property type="entry name" value="ZN2_CY6_FUNGAL_2"/>
    <property type="match status" value="1"/>
</dbReference>
<name>A0A5M9M7F3_9EURO</name>
<dbReference type="GO" id="GO:0008270">
    <property type="term" value="F:zinc ion binding"/>
    <property type="evidence" value="ECO:0007669"/>
    <property type="project" value="InterPro"/>
</dbReference>
<dbReference type="Proteomes" id="UP000324241">
    <property type="component" value="Unassembled WGS sequence"/>
</dbReference>
<dbReference type="OrthoDB" id="424974at2759"/>
<dbReference type="PANTHER" id="PTHR47338:SF9">
    <property type="entry name" value="ZN(II)2CYS6 TRANSCRIPTION FACTOR (EUROFUNG)"/>
    <property type="match status" value="1"/>
</dbReference>
<proteinExistence type="predicted"/>
<organism evidence="8 9">
    <name type="scientific">Aspergillus tanneri</name>
    <dbReference type="NCBI Taxonomy" id="1220188"/>
    <lineage>
        <taxon>Eukaryota</taxon>
        <taxon>Fungi</taxon>
        <taxon>Dikarya</taxon>
        <taxon>Ascomycota</taxon>
        <taxon>Pezizomycotina</taxon>
        <taxon>Eurotiomycetes</taxon>
        <taxon>Eurotiomycetidae</taxon>
        <taxon>Eurotiales</taxon>
        <taxon>Aspergillaceae</taxon>
        <taxon>Aspergillus</taxon>
        <taxon>Aspergillus subgen. Circumdati</taxon>
    </lineage>
</organism>
<comment type="subcellular location">
    <subcellularLocation>
        <location evidence="1">Nucleus</location>
    </subcellularLocation>
</comment>
<reference evidence="8 9" key="1">
    <citation type="submission" date="2019-08" db="EMBL/GenBank/DDBJ databases">
        <title>The genome sequence of a newly discovered highly antifungal drug resistant Aspergillus species, Aspergillus tanneri NIH 1004.</title>
        <authorList>
            <person name="Mounaud S."/>
            <person name="Singh I."/>
            <person name="Joardar V."/>
            <person name="Pakala S."/>
            <person name="Pakala S."/>
            <person name="Venepally P."/>
            <person name="Chung J.K."/>
            <person name="Losada L."/>
            <person name="Nierman W.C."/>
        </authorList>
    </citation>
    <scope>NUCLEOTIDE SEQUENCE [LARGE SCALE GENOMIC DNA]</scope>
    <source>
        <strain evidence="8 9">NIH1004</strain>
    </source>
</reference>
<dbReference type="SMART" id="SM00066">
    <property type="entry name" value="GAL4"/>
    <property type="match status" value="1"/>
</dbReference>
<dbReference type="GO" id="GO:0005634">
    <property type="term" value="C:nucleus"/>
    <property type="evidence" value="ECO:0007669"/>
    <property type="project" value="UniProtKB-SubCell"/>
</dbReference>
<dbReference type="Pfam" id="PF00172">
    <property type="entry name" value="Zn_clus"/>
    <property type="match status" value="1"/>
</dbReference>
<dbReference type="Gene3D" id="4.10.240.10">
    <property type="entry name" value="Zn(2)-C6 fungal-type DNA-binding domain"/>
    <property type="match status" value="1"/>
</dbReference>
<dbReference type="InterPro" id="IPR007219">
    <property type="entry name" value="XnlR_reg_dom"/>
</dbReference>
<evidence type="ECO:0000256" key="1">
    <source>
        <dbReference type="ARBA" id="ARBA00004123"/>
    </source>
</evidence>
<dbReference type="EMBL" id="QUQM01000005">
    <property type="protein sequence ID" value="KAA8642965.1"/>
    <property type="molecule type" value="Genomic_DNA"/>
</dbReference>
<protein>
    <recommendedName>
        <fullName evidence="7">Zn(2)-C6 fungal-type domain-containing protein</fullName>
    </recommendedName>
</protein>
<evidence type="ECO:0000256" key="6">
    <source>
        <dbReference type="ARBA" id="ARBA00023242"/>
    </source>
</evidence>
<dbReference type="SUPFAM" id="SSF57701">
    <property type="entry name" value="Zn2/Cys6 DNA-binding domain"/>
    <property type="match status" value="1"/>
</dbReference>
<evidence type="ECO:0000256" key="2">
    <source>
        <dbReference type="ARBA" id="ARBA00022723"/>
    </source>
</evidence>
<dbReference type="GO" id="GO:0003677">
    <property type="term" value="F:DNA binding"/>
    <property type="evidence" value="ECO:0007669"/>
    <property type="project" value="UniProtKB-KW"/>
</dbReference>
<dbReference type="GO" id="GO:0009893">
    <property type="term" value="P:positive regulation of metabolic process"/>
    <property type="evidence" value="ECO:0007669"/>
    <property type="project" value="UniProtKB-ARBA"/>
</dbReference>
<gene>
    <name evidence="8" type="ORF">ATNIH1004_009727</name>
</gene>
<dbReference type="GeneID" id="54332429"/>
<dbReference type="AlphaFoldDB" id="A0A5M9M7F3"/>
<dbReference type="GO" id="GO:0006351">
    <property type="term" value="P:DNA-templated transcription"/>
    <property type="evidence" value="ECO:0007669"/>
    <property type="project" value="InterPro"/>
</dbReference>
<dbReference type="RefSeq" id="XP_033422327.1">
    <property type="nucleotide sequence ID" value="XM_033574309.1"/>
</dbReference>
<keyword evidence="4" id="KW-0238">DNA-binding</keyword>
<comment type="caution">
    <text evidence="8">The sequence shown here is derived from an EMBL/GenBank/DDBJ whole genome shotgun (WGS) entry which is preliminary data.</text>
</comment>
<evidence type="ECO:0000256" key="5">
    <source>
        <dbReference type="ARBA" id="ARBA00023163"/>
    </source>
</evidence>